<dbReference type="InterPro" id="IPR002213">
    <property type="entry name" value="UDP_glucos_trans"/>
</dbReference>
<evidence type="ECO:0000256" key="3">
    <source>
        <dbReference type="RuleBase" id="RU003718"/>
    </source>
</evidence>
<dbReference type="Proteomes" id="UP000594263">
    <property type="component" value="Unplaced"/>
</dbReference>
<dbReference type="FunFam" id="3.40.50.2000:FF:000019">
    <property type="entry name" value="Glycosyltransferase"/>
    <property type="match status" value="1"/>
</dbReference>
<reference evidence="5" key="1">
    <citation type="submission" date="2021-01" db="UniProtKB">
        <authorList>
            <consortium name="EnsemblPlants"/>
        </authorList>
    </citation>
    <scope>IDENTIFICATION</scope>
</reference>
<dbReference type="GO" id="GO:0080043">
    <property type="term" value="F:quercetin 3-O-glucosyltransferase activity"/>
    <property type="evidence" value="ECO:0007669"/>
    <property type="project" value="TreeGrafter"/>
</dbReference>
<dbReference type="Gramene" id="Kaladp0050s0063.1.v1.1">
    <property type="protein sequence ID" value="Kaladp0050s0063.1.v1.1"/>
    <property type="gene ID" value="Kaladp0050s0063.v1.1"/>
</dbReference>
<dbReference type="PROSITE" id="PS00375">
    <property type="entry name" value="UDPGT"/>
    <property type="match status" value="1"/>
</dbReference>
<name>A0A7N0U1V6_KALFE</name>
<dbReference type="PANTHER" id="PTHR11926">
    <property type="entry name" value="GLUCOSYL/GLUCURONOSYL TRANSFERASES"/>
    <property type="match status" value="1"/>
</dbReference>
<dbReference type="SUPFAM" id="SSF53756">
    <property type="entry name" value="UDP-Glycosyltransferase/glycogen phosphorylase"/>
    <property type="match status" value="1"/>
</dbReference>
<dbReference type="AlphaFoldDB" id="A0A7N0U1V6"/>
<dbReference type="EnsemblPlants" id="Kaladp0050s0063.1.v1.1">
    <property type="protein sequence ID" value="Kaladp0050s0063.1.v1.1"/>
    <property type="gene ID" value="Kaladp0050s0063.v1.1"/>
</dbReference>
<accession>A0A7N0U1V6</accession>
<evidence type="ECO:0000256" key="2">
    <source>
        <dbReference type="ARBA" id="ARBA00022679"/>
    </source>
</evidence>
<sequence>MERFIGNKAHILSFPFPAQGHINPNLQFCKRLVAKGLKVTLITTISIGNTISQIKPQVPGSDIDMEFISDGFDDPKKVEAQIAQDVDAYAELFKVGVKQSLIKFLQTTRGWECPPKVLIYDSNLPWVQDVVGQFGLLGAAFFTASCAVANIFHFANEGVVVKMPVEGQLSVPGLPLLETRDVPSFLHEVDAYPTILKLLLSQFDNLRRPKWVLFNSFDHLENEVVKSLQSQWPIATIGPTIPSMYLDKRLKTDKDYGLHLLKPDTSATTTAWLNGKKDGSVIYISFGSLANLSEEQAQEVAHALKNTHHPFIWVVREPELKKLPADFIENLSGKGLILSWCSQMEVLNHPAIGCFVTHCGWNSVLEALSAAVPLVAMPQWTDQPTNAKYVQDVWKVGIRVETNQSGKLTGREEIHRCISEVMDEGHKRSELRANAAKWKRLSVAAMDEGGSSDKNIIQFVTDVQCIL</sequence>
<dbReference type="Pfam" id="PF00201">
    <property type="entry name" value="UDPGT"/>
    <property type="match status" value="1"/>
</dbReference>
<protein>
    <recommendedName>
        <fullName evidence="4">Glycosyltransferase</fullName>
        <ecNumber evidence="4">2.4.1.-</ecNumber>
    </recommendedName>
</protein>
<evidence type="ECO:0000313" key="5">
    <source>
        <dbReference type="EnsemblPlants" id="Kaladp0050s0063.1.v1.1"/>
    </source>
</evidence>
<evidence type="ECO:0000313" key="6">
    <source>
        <dbReference type="Proteomes" id="UP000594263"/>
    </source>
</evidence>
<comment type="similarity">
    <text evidence="1 3">Belongs to the UDP-glycosyltransferase family.</text>
</comment>
<dbReference type="Gene3D" id="3.40.50.2000">
    <property type="entry name" value="Glycogen Phosphorylase B"/>
    <property type="match status" value="2"/>
</dbReference>
<keyword evidence="3" id="KW-0328">Glycosyltransferase</keyword>
<keyword evidence="6" id="KW-1185">Reference proteome</keyword>
<evidence type="ECO:0000256" key="1">
    <source>
        <dbReference type="ARBA" id="ARBA00009995"/>
    </source>
</evidence>
<dbReference type="InterPro" id="IPR035595">
    <property type="entry name" value="UDP_glycos_trans_CS"/>
</dbReference>
<dbReference type="OMA" id="WVQSLWP"/>
<keyword evidence="2 3" id="KW-0808">Transferase</keyword>
<dbReference type="EC" id="2.4.1.-" evidence="4"/>
<proteinExistence type="inferred from homology"/>
<dbReference type="CDD" id="cd03784">
    <property type="entry name" value="GT1_Gtf-like"/>
    <property type="match status" value="1"/>
</dbReference>
<evidence type="ECO:0000256" key="4">
    <source>
        <dbReference type="RuleBase" id="RU362057"/>
    </source>
</evidence>
<organism evidence="5 6">
    <name type="scientific">Kalanchoe fedtschenkoi</name>
    <name type="common">Lavender scallops</name>
    <name type="synonym">South American air plant</name>
    <dbReference type="NCBI Taxonomy" id="63787"/>
    <lineage>
        <taxon>Eukaryota</taxon>
        <taxon>Viridiplantae</taxon>
        <taxon>Streptophyta</taxon>
        <taxon>Embryophyta</taxon>
        <taxon>Tracheophyta</taxon>
        <taxon>Spermatophyta</taxon>
        <taxon>Magnoliopsida</taxon>
        <taxon>eudicotyledons</taxon>
        <taxon>Gunneridae</taxon>
        <taxon>Pentapetalae</taxon>
        <taxon>Saxifragales</taxon>
        <taxon>Crassulaceae</taxon>
        <taxon>Kalanchoe</taxon>
    </lineage>
</organism>
<dbReference type="GO" id="GO:0080044">
    <property type="term" value="F:quercetin 7-O-glucosyltransferase activity"/>
    <property type="evidence" value="ECO:0007669"/>
    <property type="project" value="TreeGrafter"/>
</dbReference>
<dbReference type="PANTHER" id="PTHR11926:SF1560">
    <property type="entry name" value="UDP-GLYCOSYLTRANSFERASE 74E1-RELATED"/>
    <property type="match status" value="1"/>
</dbReference>